<evidence type="ECO:0000313" key="3">
    <source>
        <dbReference type="Proteomes" id="UP000678513"/>
    </source>
</evidence>
<keyword evidence="3" id="KW-1185">Reference proteome</keyword>
<dbReference type="InterPro" id="IPR002213">
    <property type="entry name" value="UDP_glucos_trans"/>
</dbReference>
<dbReference type="RefSeq" id="WP_212324255.1">
    <property type="nucleotide sequence ID" value="NZ_AP024463.1"/>
</dbReference>
<protein>
    <recommendedName>
        <fullName evidence="1">Erythromycin biosynthesis protein CIII-like C-terminal domain-containing protein</fullName>
    </recommendedName>
</protein>
<accession>A0ABX7Y6N2</accession>
<evidence type="ECO:0000259" key="1">
    <source>
        <dbReference type="Pfam" id="PF06722"/>
    </source>
</evidence>
<dbReference type="PANTHER" id="PTHR21015:SF22">
    <property type="entry name" value="GLYCOSYLTRANSFERASE"/>
    <property type="match status" value="1"/>
</dbReference>
<reference evidence="2 3" key="1">
    <citation type="submission" date="2021-03" db="EMBL/GenBank/DDBJ databases">
        <title>Human Oral Microbial Genomes.</title>
        <authorList>
            <person name="Johnston C.D."/>
            <person name="Chen T."/>
            <person name="Dewhirst F.E."/>
        </authorList>
    </citation>
    <scope>NUCLEOTIDE SEQUENCE [LARGE SCALE GENOMIC DNA]</scope>
    <source>
        <strain evidence="2 3">DSMZ 100122</strain>
    </source>
</reference>
<feature type="domain" description="Erythromycin biosynthesis protein CIII-like C-terminal" evidence="1">
    <location>
        <begin position="333"/>
        <end position="426"/>
    </location>
</feature>
<dbReference type="CDD" id="cd03784">
    <property type="entry name" value="GT1_Gtf-like"/>
    <property type="match status" value="1"/>
</dbReference>
<dbReference type="EMBL" id="CP072384">
    <property type="protein sequence ID" value="QUC08398.1"/>
    <property type="molecule type" value="Genomic_DNA"/>
</dbReference>
<gene>
    <name evidence="2" type="ORF">J5A65_01205</name>
</gene>
<proteinExistence type="predicted"/>
<sequence length="448" mass="49195">MTTHDETVLGPRDGRPRVLFVVPTFNAGDTTRGIEIARAIQNLAAETGREASIGFVFPRSQQSFEEQIRAAGFQARPAGIEFANDEVAAIMRADHDGTEFITDRSRARQIIEVLLTEFTREQPDLIVFGFMPPVGIAAQILGIPSVSYTPFPVYRPWARTNFLLDVPDEMDIPPVQAAPPRLRRGLTALVSRAIVRSGFFRQPTLAQAGRELGWKTDQPDLFGMLDAGIQLVNDLPVYYEGQDIGPHTRIAGPLFSRPADQAVPEEIARQFARDDLPRVFVSMGSSGEKPYLLTAIEAVSRIPCRAVVIVPPHVCTLGEARERLSGAGDVLLTDRFLPAPAVNAMADIAVIHGGQGTVQTAVYAGTPVVGIGMQWEQSTNLGRLVQRGSAIRIPRSSWRTTAVEEALRRIIENPAYAQAARELKHELDTTDGYRITGELIWELLDSRS</sequence>
<name>A0ABX7Y6N2_9ACTN</name>
<dbReference type="InterPro" id="IPR010610">
    <property type="entry name" value="EryCIII-like_C"/>
</dbReference>
<dbReference type="Gene3D" id="3.40.50.2000">
    <property type="entry name" value="Glycogen Phosphorylase B"/>
    <property type="match status" value="2"/>
</dbReference>
<organism evidence="2 3">
    <name type="scientific">Arachnia rubra</name>
    <dbReference type="NCBI Taxonomy" id="1547448"/>
    <lineage>
        <taxon>Bacteria</taxon>
        <taxon>Bacillati</taxon>
        <taxon>Actinomycetota</taxon>
        <taxon>Actinomycetes</taxon>
        <taxon>Propionibacteriales</taxon>
        <taxon>Propionibacteriaceae</taxon>
        <taxon>Arachnia</taxon>
    </lineage>
</organism>
<dbReference type="SUPFAM" id="SSF53756">
    <property type="entry name" value="UDP-Glycosyltransferase/glycogen phosphorylase"/>
    <property type="match status" value="1"/>
</dbReference>
<dbReference type="PANTHER" id="PTHR21015">
    <property type="entry name" value="UDP-N-ACETYLGLUCOSAMINE--N-ACETYLMURAMYL-(PENTAPEPTIDE) PYROPHOSPHORYL-UNDECAPRENOL N-ACETYLGLUCOSAMINE TRANSFERASE 1"/>
    <property type="match status" value="1"/>
</dbReference>
<dbReference type="Pfam" id="PF06722">
    <property type="entry name" value="EryCIII-like_C"/>
    <property type="match status" value="1"/>
</dbReference>
<evidence type="ECO:0000313" key="2">
    <source>
        <dbReference type="EMBL" id="QUC08398.1"/>
    </source>
</evidence>
<dbReference type="Proteomes" id="UP000678513">
    <property type="component" value="Chromosome"/>
</dbReference>